<protein>
    <submittedName>
        <fullName evidence="2">Antitoxin VbhA family protein</fullName>
    </submittedName>
</protein>
<keyword evidence="3" id="KW-1185">Reference proteome</keyword>
<organism evidence="2 3">
    <name type="scientific">Advenella alkanexedens</name>
    <dbReference type="NCBI Taxonomy" id="1481665"/>
    <lineage>
        <taxon>Bacteria</taxon>
        <taxon>Pseudomonadati</taxon>
        <taxon>Pseudomonadota</taxon>
        <taxon>Betaproteobacteria</taxon>
        <taxon>Burkholderiales</taxon>
        <taxon>Alcaligenaceae</taxon>
    </lineage>
</organism>
<gene>
    <name evidence="2" type="ORF">KU392_14150</name>
</gene>
<accession>A0ABS6NRW3</accession>
<evidence type="ECO:0000313" key="3">
    <source>
        <dbReference type="Proteomes" id="UP000722165"/>
    </source>
</evidence>
<feature type="domain" description="Antitoxin VbhA" evidence="1">
    <location>
        <begin position="14"/>
        <end position="47"/>
    </location>
</feature>
<dbReference type="Pfam" id="PF18495">
    <property type="entry name" value="VbhA"/>
    <property type="match status" value="1"/>
</dbReference>
<dbReference type="EMBL" id="JAHSPR010000017">
    <property type="protein sequence ID" value="MBV4398384.1"/>
    <property type="molecule type" value="Genomic_DNA"/>
</dbReference>
<dbReference type="InterPro" id="IPR041535">
    <property type="entry name" value="VbhA"/>
</dbReference>
<evidence type="ECO:0000313" key="2">
    <source>
        <dbReference type="EMBL" id="MBV4398384.1"/>
    </source>
</evidence>
<evidence type="ECO:0000259" key="1">
    <source>
        <dbReference type="Pfam" id="PF18495"/>
    </source>
</evidence>
<dbReference type="CDD" id="cd11586">
    <property type="entry name" value="VbhA_like"/>
    <property type="match status" value="1"/>
</dbReference>
<proteinExistence type="predicted"/>
<dbReference type="InterPro" id="IPR033788">
    <property type="entry name" value="VbhA-like"/>
</dbReference>
<dbReference type="RefSeq" id="WP_217735601.1">
    <property type="nucleotide sequence ID" value="NZ_JAHSPR010000017.1"/>
</dbReference>
<dbReference type="Proteomes" id="UP000722165">
    <property type="component" value="Unassembled WGS sequence"/>
</dbReference>
<comment type="caution">
    <text evidence="2">The sequence shown here is derived from an EMBL/GenBank/DDBJ whole genome shotgun (WGS) entry which is preliminary data.</text>
</comment>
<sequence length="56" mass="5899">MTNTIKTGDLSEFARASVGLEGFEPSKADELAAQRFVAGESTLAEFVHVKPGSGDK</sequence>
<name>A0ABS6NRW3_9BURK</name>
<reference evidence="2 3" key="1">
    <citation type="submission" date="2021-06" db="EMBL/GenBank/DDBJ databases">
        <authorList>
            <person name="Lu T."/>
            <person name="Wang Q."/>
            <person name="Han X."/>
        </authorList>
    </citation>
    <scope>NUCLEOTIDE SEQUENCE [LARGE SCALE GENOMIC DNA]</scope>
    <source>
        <strain evidence="2 3">LAM0050</strain>
    </source>
</reference>